<evidence type="ECO:0000313" key="5">
    <source>
        <dbReference type="Proteomes" id="UP000292039"/>
    </source>
</evidence>
<dbReference type="Proteomes" id="UP000078084">
    <property type="component" value="Unassembled WGS sequence"/>
</dbReference>
<dbReference type="AlphaFoldDB" id="A0A171KNW1"/>
<evidence type="ECO:0000313" key="2">
    <source>
        <dbReference type="EMBL" id="KKO70578.1"/>
    </source>
</evidence>
<dbReference type="EMBL" id="LBNE01000014">
    <property type="protein sequence ID" value="KKO70578.1"/>
    <property type="molecule type" value="Genomic_DNA"/>
</dbReference>
<reference evidence="3 5" key="2">
    <citation type="submission" date="2019-02" db="EMBL/GenBank/DDBJ databases">
        <title>Genomic Encyclopedia of Type Strains, Phase IV (KMG-IV): sequencing the most valuable type-strain genomes for metagenomic binning, comparative biology and taxonomic classification.</title>
        <authorList>
            <person name="Goeker M."/>
        </authorList>
    </citation>
    <scope>NUCLEOTIDE SEQUENCE [LARGE SCALE GENOMIC DNA]</scope>
    <source>
        <strain evidence="3 5">DSM 16618</strain>
    </source>
</reference>
<dbReference type="GeneID" id="99726992"/>
<feature type="region of interest" description="Disordered" evidence="1">
    <location>
        <begin position="1"/>
        <end position="22"/>
    </location>
</feature>
<sequence>MSSSGPPSQPPSCRPVSDDSLHRDHTVLSVNETLAYGMSKHLLSQAARQQQSSLNRYARPERGRKRISSFKQLTRWARSMIAPGLLIYSETHIPEKTGFRKGYYRQMHWMASELDGRVHLQLEVLTIPARTHQLHVHILVRLSQHAQMRLYHRLGTIDHQTVLAELGNLISHLHGLLTLYQHSPMQRDWMITTPRGVFVLARDVHQPGLLVIKTWISNHRLYEGSPLQRAVRQAQAEGEGLIINHPPFYPILSQARLQANLPTRLPLYQLFNQILQNQYPPQAPMPEAMKFRASLNAAETGTETPLAPCEPRKLLAPPIAAPLPAGHPPRKILTSGRPDLGLDADFLSKYARLAQLRPSDISRRATPAIYEHSSLRPPR</sequence>
<dbReference type="EMBL" id="SGWZ01000008">
    <property type="protein sequence ID" value="RZS63884.1"/>
    <property type="molecule type" value="Genomic_DNA"/>
</dbReference>
<accession>A0A171KNW1</accession>
<evidence type="ECO:0000313" key="3">
    <source>
        <dbReference type="EMBL" id="RZS63884.1"/>
    </source>
</evidence>
<evidence type="ECO:0000313" key="4">
    <source>
        <dbReference type="Proteomes" id="UP000078084"/>
    </source>
</evidence>
<dbReference type="RefSeq" id="WP_068374807.1">
    <property type="nucleotide sequence ID" value="NZ_CBCSEB010000013.1"/>
</dbReference>
<gene>
    <name evidence="2" type="ORF">AAV32_16180</name>
    <name evidence="3" type="ORF">EV679_3529</name>
</gene>
<proteinExistence type="predicted"/>
<name>A0A171KNW1_9BURK</name>
<dbReference type="Proteomes" id="UP000292039">
    <property type="component" value="Unassembled WGS sequence"/>
</dbReference>
<organism evidence="2 4">
    <name type="scientific">Kerstersia gyiorum</name>
    <dbReference type="NCBI Taxonomy" id="206506"/>
    <lineage>
        <taxon>Bacteria</taxon>
        <taxon>Pseudomonadati</taxon>
        <taxon>Pseudomonadota</taxon>
        <taxon>Betaproteobacteria</taxon>
        <taxon>Burkholderiales</taxon>
        <taxon>Alcaligenaceae</taxon>
        <taxon>Kerstersia</taxon>
    </lineage>
</organism>
<comment type="caution">
    <text evidence="2">The sequence shown here is derived from an EMBL/GenBank/DDBJ whole genome shotgun (WGS) entry which is preliminary data.</text>
</comment>
<evidence type="ECO:0000256" key="1">
    <source>
        <dbReference type="SAM" id="MobiDB-lite"/>
    </source>
</evidence>
<reference evidence="2 4" key="1">
    <citation type="submission" date="2015-04" db="EMBL/GenBank/DDBJ databases">
        <title>Genome sequence of Kerstersia gyiorum CG1.</title>
        <authorList>
            <person name="Greninger A.L."/>
            <person name="Kozyreva V."/>
            <person name="Chaturvedi V."/>
        </authorList>
    </citation>
    <scope>NUCLEOTIDE SEQUENCE [LARGE SCALE GENOMIC DNA]</scope>
    <source>
        <strain evidence="2 4">CG1</strain>
    </source>
</reference>
<keyword evidence="4" id="KW-1185">Reference proteome</keyword>
<protein>
    <submittedName>
        <fullName evidence="2">Uncharacterized protein</fullName>
    </submittedName>
</protein>